<name>A0ABW3N3Z4_9FLAO</name>
<keyword evidence="1" id="KW-0472">Membrane</keyword>
<comment type="caution">
    <text evidence="2">The sequence shown here is derived from an EMBL/GenBank/DDBJ whole genome shotgun (WGS) entry which is preliminary data.</text>
</comment>
<protein>
    <submittedName>
        <fullName evidence="2">CCC motif membrane protein</fullName>
    </submittedName>
</protein>
<dbReference type="EMBL" id="JBHTJL010000009">
    <property type="protein sequence ID" value="MFD1062379.1"/>
    <property type="molecule type" value="Genomic_DNA"/>
</dbReference>
<dbReference type="NCBIfam" id="NF040945">
    <property type="entry name" value="CCC_membrane"/>
    <property type="match status" value="1"/>
</dbReference>
<feature type="transmembrane region" description="Helical" evidence="1">
    <location>
        <begin position="75"/>
        <end position="101"/>
    </location>
</feature>
<evidence type="ECO:0000313" key="3">
    <source>
        <dbReference type="Proteomes" id="UP001597013"/>
    </source>
</evidence>
<keyword evidence="3" id="KW-1185">Reference proteome</keyword>
<dbReference type="Proteomes" id="UP001597013">
    <property type="component" value="Unassembled WGS sequence"/>
</dbReference>
<proteinExistence type="predicted"/>
<reference evidence="3" key="1">
    <citation type="journal article" date="2019" name="Int. J. Syst. Evol. Microbiol.">
        <title>The Global Catalogue of Microorganisms (GCM) 10K type strain sequencing project: providing services to taxonomists for standard genome sequencing and annotation.</title>
        <authorList>
            <consortium name="The Broad Institute Genomics Platform"/>
            <consortium name="The Broad Institute Genome Sequencing Center for Infectious Disease"/>
            <person name="Wu L."/>
            <person name="Ma J."/>
        </authorList>
    </citation>
    <scope>NUCLEOTIDE SEQUENCE [LARGE SCALE GENOMIC DNA]</scope>
    <source>
        <strain evidence="3">CCUG 62215</strain>
    </source>
</reference>
<gene>
    <name evidence="2" type="ORF">ACFQ1Q_03910</name>
</gene>
<keyword evidence="1" id="KW-0812">Transmembrane</keyword>
<sequence>MYKSKLPAEPTALVLGIIGLVIGIASCCCYGITAIVPLGLSIAGLVMANKSLNAYKENPEAYERASYTNVSTAKVINLIAVIINSLIFLFAILILILYGSLFSTAMLESMRNGEFNSNDDYNYEEYDDYEWENDSTKIEVEEYSIEKEIDSINIDSIINE</sequence>
<dbReference type="PROSITE" id="PS51257">
    <property type="entry name" value="PROKAR_LIPOPROTEIN"/>
    <property type="match status" value="1"/>
</dbReference>
<accession>A0ABW3N3Z4</accession>
<feature type="transmembrane region" description="Helical" evidence="1">
    <location>
        <begin position="12"/>
        <end position="40"/>
    </location>
</feature>
<keyword evidence="1" id="KW-1133">Transmembrane helix</keyword>
<evidence type="ECO:0000313" key="2">
    <source>
        <dbReference type="EMBL" id="MFD1062379.1"/>
    </source>
</evidence>
<organism evidence="2 3">
    <name type="scientific">Winogradskyella litorisediminis</name>
    <dbReference type="NCBI Taxonomy" id="1156618"/>
    <lineage>
        <taxon>Bacteria</taxon>
        <taxon>Pseudomonadati</taxon>
        <taxon>Bacteroidota</taxon>
        <taxon>Flavobacteriia</taxon>
        <taxon>Flavobacteriales</taxon>
        <taxon>Flavobacteriaceae</taxon>
        <taxon>Winogradskyella</taxon>
    </lineage>
</organism>
<evidence type="ECO:0000256" key="1">
    <source>
        <dbReference type="SAM" id="Phobius"/>
    </source>
</evidence>